<feature type="compositionally biased region" description="Basic and acidic residues" evidence="1">
    <location>
        <begin position="54"/>
        <end position="72"/>
    </location>
</feature>
<reference evidence="2" key="1">
    <citation type="journal article" date="2021" name="Genome Biol. Evol.">
        <title>A High-Quality Reference Genome for a Parasitic Bivalve with Doubly Uniparental Inheritance (Bivalvia: Unionida).</title>
        <authorList>
            <person name="Smith C.H."/>
        </authorList>
    </citation>
    <scope>NUCLEOTIDE SEQUENCE</scope>
    <source>
        <strain evidence="2">CHS0354</strain>
    </source>
</reference>
<evidence type="ECO:0000256" key="1">
    <source>
        <dbReference type="SAM" id="MobiDB-lite"/>
    </source>
</evidence>
<dbReference type="Proteomes" id="UP001195483">
    <property type="component" value="Unassembled WGS sequence"/>
</dbReference>
<keyword evidence="3" id="KW-1185">Reference proteome</keyword>
<name>A0AAE0TIF7_9BIVA</name>
<evidence type="ECO:0000313" key="2">
    <source>
        <dbReference type="EMBL" id="KAK3610917.1"/>
    </source>
</evidence>
<dbReference type="EMBL" id="JAEAOA010001071">
    <property type="protein sequence ID" value="KAK3610917.1"/>
    <property type="molecule type" value="Genomic_DNA"/>
</dbReference>
<organism evidence="2 3">
    <name type="scientific">Potamilus streckersoni</name>
    <dbReference type="NCBI Taxonomy" id="2493646"/>
    <lineage>
        <taxon>Eukaryota</taxon>
        <taxon>Metazoa</taxon>
        <taxon>Spiralia</taxon>
        <taxon>Lophotrochozoa</taxon>
        <taxon>Mollusca</taxon>
        <taxon>Bivalvia</taxon>
        <taxon>Autobranchia</taxon>
        <taxon>Heteroconchia</taxon>
        <taxon>Palaeoheterodonta</taxon>
        <taxon>Unionida</taxon>
        <taxon>Unionoidea</taxon>
        <taxon>Unionidae</taxon>
        <taxon>Ambleminae</taxon>
        <taxon>Lampsilini</taxon>
        <taxon>Potamilus</taxon>
    </lineage>
</organism>
<comment type="caution">
    <text evidence="2">The sequence shown here is derived from an EMBL/GenBank/DDBJ whole genome shotgun (WGS) entry which is preliminary data.</text>
</comment>
<evidence type="ECO:0000313" key="3">
    <source>
        <dbReference type="Proteomes" id="UP001195483"/>
    </source>
</evidence>
<reference evidence="2" key="2">
    <citation type="journal article" date="2021" name="Genome Biol. Evol.">
        <title>Developing a high-quality reference genome for a parasitic bivalve with doubly uniparental inheritance (Bivalvia: Unionida).</title>
        <authorList>
            <person name="Smith C.H."/>
        </authorList>
    </citation>
    <scope>NUCLEOTIDE SEQUENCE</scope>
    <source>
        <strain evidence="2">CHS0354</strain>
        <tissue evidence="2">Mantle</tissue>
    </source>
</reference>
<sequence>MDMLIKEQAMNVILIMLASGCSLRVQAKRTTLLLNCEANYADRREKTLGGNKPRPVENMRESSKIASRENEKAPTTTSVKIFCSHNINNGHANNFGYWRKGGKTAKKKAGNNSNKSLHRSVKSQPKITSYAAAIKHRTDTTPSNEPQVNIKDEKMDADQQRVDLGLDKNA</sequence>
<dbReference type="AlphaFoldDB" id="A0AAE0TIF7"/>
<proteinExistence type="predicted"/>
<protein>
    <submittedName>
        <fullName evidence="2">Uncharacterized protein</fullName>
    </submittedName>
</protein>
<feature type="region of interest" description="Disordered" evidence="1">
    <location>
        <begin position="100"/>
        <end position="170"/>
    </location>
</feature>
<dbReference type="PROSITE" id="PS51257">
    <property type="entry name" value="PROKAR_LIPOPROTEIN"/>
    <property type="match status" value="1"/>
</dbReference>
<feature type="region of interest" description="Disordered" evidence="1">
    <location>
        <begin position="45"/>
        <end position="76"/>
    </location>
</feature>
<feature type="compositionally biased region" description="Basic and acidic residues" evidence="1">
    <location>
        <begin position="150"/>
        <end position="170"/>
    </location>
</feature>
<gene>
    <name evidence="2" type="ORF">CHS0354_017398</name>
</gene>
<accession>A0AAE0TIF7</accession>
<feature type="compositionally biased region" description="Basic residues" evidence="1">
    <location>
        <begin position="100"/>
        <end position="109"/>
    </location>
</feature>
<reference evidence="2" key="3">
    <citation type="submission" date="2023-05" db="EMBL/GenBank/DDBJ databases">
        <authorList>
            <person name="Smith C.H."/>
        </authorList>
    </citation>
    <scope>NUCLEOTIDE SEQUENCE</scope>
    <source>
        <strain evidence="2">CHS0354</strain>
        <tissue evidence="2">Mantle</tissue>
    </source>
</reference>